<feature type="domain" description="PDZ" evidence="2">
    <location>
        <begin position="504"/>
        <end position="541"/>
    </location>
</feature>
<organism evidence="3 4">
    <name type="scientific">Eragrostis curvula</name>
    <name type="common">weeping love grass</name>
    <dbReference type="NCBI Taxonomy" id="38414"/>
    <lineage>
        <taxon>Eukaryota</taxon>
        <taxon>Viridiplantae</taxon>
        <taxon>Streptophyta</taxon>
        <taxon>Embryophyta</taxon>
        <taxon>Tracheophyta</taxon>
        <taxon>Spermatophyta</taxon>
        <taxon>Magnoliopsida</taxon>
        <taxon>Liliopsida</taxon>
        <taxon>Poales</taxon>
        <taxon>Poaceae</taxon>
        <taxon>PACMAD clade</taxon>
        <taxon>Chloridoideae</taxon>
        <taxon>Eragrostideae</taxon>
        <taxon>Eragrostidinae</taxon>
        <taxon>Eragrostis</taxon>
    </lineage>
</organism>
<gene>
    <name evidence="3" type="ORF">EJB05_02355</name>
</gene>
<evidence type="ECO:0000259" key="2">
    <source>
        <dbReference type="Pfam" id="PF00595"/>
    </source>
</evidence>
<dbReference type="Gene3D" id="2.30.42.10">
    <property type="match status" value="1"/>
</dbReference>
<dbReference type="SUPFAM" id="SSF50156">
    <property type="entry name" value="PDZ domain-like"/>
    <property type="match status" value="1"/>
</dbReference>
<feature type="region of interest" description="Disordered" evidence="1">
    <location>
        <begin position="123"/>
        <end position="154"/>
    </location>
</feature>
<dbReference type="EMBL" id="RWGY01000002">
    <property type="protein sequence ID" value="TVU50956.1"/>
    <property type="molecule type" value="Genomic_DNA"/>
</dbReference>
<dbReference type="Pfam" id="PF00595">
    <property type="entry name" value="PDZ"/>
    <property type="match status" value="1"/>
</dbReference>
<dbReference type="Gene3D" id="2.40.10.120">
    <property type="match status" value="1"/>
</dbReference>
<comment type="caution">
    <text evidence="3">The sequence shown here is derived from an EMBL/GenBank/DDBJ whole genome shotgun (WGS) entry which is preliminary data.</text>
</comment>
<proteinExistence type="predicted"/>
<dbReference type="PANTHER" id="PTHR47389">
    <property type="entry name" value="OS09G0436400 PROTEIN"/>
    <property type="match status" value="1"/>
</dbReference>
<feature type="compositionally biased region" description="Basic and acidic residues" evidence="1">
    <location>
        <begin position="142"/>
        <end position="153"/>
    </location>
</feature>
<dbReference type="Proteomes" id="UP000324897">
    <property type="component" value="Chromosome 6"/>
</dbReference>
<evidence type="ECO:0000313" key="3">
    <source>
        <dbReference type="EMBL" id="TVU50956.1"/>
    </source>
</evidence>
<dbReference type="Gramene" id="TVU50956">
    <property type="protein sequence ID" value="TVU50956"/>
    <property type="gene ID" value="EJB05_02355"/>
</dbReference>
<reference evidence="3 4" key="1">
    <citation type="journal article" date="2019" name="Sci. Rep.">
        <title>A high-quality genome of Eragrostis curvula grass provides insights into Poaceae evolution and supports new strategies to enhance forage quality.</title>
        <authorList>
            <person name="Carballo J."/>
            <person name="Santos B.A.C.M."/>
            <person name="Zappacosta D."/>
            <person name="Garbus I."/>
            <person name="Selva J.P."/>
            <person name="Gallo C.A."/>
            <person name="Diaz A."/>
            <person name="Albertini E."/>
            <person name="Caccamo M."/>
            <person name="Echenique V."/>
        </authorList>
    </citation>
    <scope>NUCLEOTIDE SEQUENCE [LARGE SCALE GENOMIC DNA]</scope>
    <source>
        <strain evidence="4">cv. Victoria</strain>
        <tissue evidence="3">Leaf</tissue>
    </source>
</reference>
<dbReference type="InterPro" id="IPR001478">
    <property type="entry name" value="PDZ"/>
</dbReference>
<dbReference type="AlphaFoldDB" id="A0A5J9WSW6"/>
<dbReference type="InterPro" id="IPR009003">
    <property type="entry name" value="Peptidase_S1_PA"/>
</dbReference>
<protein>
    <recommendedName>
        <fullName evidence="2">PDZ domain-containing protein</fullName>
    </recommendedName>
</protein>
<sequence>DLEHPGEARLRAAGCRGYPPYLSHRRQGFLSHLRVRGRSRRSPPLDGEVCFLQPEHRRFAVPLPPLPPLLAPRFSSPFVAASLSSCYLRSLSGSASVLTRCIFFLLHRLKVPIFAREMTFLSDGGSSSSDPCGEGRSGTSHQRRELVEGDSSRTGELTAPVLRRAYNLRPRKDDPVTLQRRSEFSRSREQKPKKRKRKSMESKEYLQRAARRINKIINEIPEETHVDPQNRTEIINAGSAVLGMEKWRPYFSSPVTGLYKTTLKGACWTIEKLALQAAASVVGLKSITGDKYLFYCSGTIFMSSEKIQQIVTVANLVKKCQDTDEVADGLTINVYLQNHETCKGNLLYYDFYYNICVIQIESPVHLPAKGFCSQPINFDVCSSKDVVALGRDREKHVLVVSAGKIIPKCSMLDCEELFVSTCRISKPKVGGPLMNMDGDFVGMNYYHHKETPFIPSSIVFKCLQQFEFFRKVVKPWHGLRVRTLYADGCHEFEENQTKFLCGATCVIVEKIEKLSSAEASGLKEGDIIDQVNGVSCSNAAELGGILLDLATARLLGLKEICIKFHVMGCDDKRTIVLDRPTPNGLNRWPFPEPIIVRNYVDGKLDSEEWYSMEP</sequence>
<feature type="compositionally biased region" description="Basic and acidic residues" evidence="1">
    <location>
        <begin position="170"/>
        <end position="190"/>
    </location>
</feature>
<dbReference type="PANTHER" id="PTHR47389:SF5">
    <property type="entry name" value="OS09G0436700 PROTEIN"/>
    <property type="match status" value="1"/>
</dbReference>
<dbReference type="OrthoDB" id="4217619at2759"/>
<dbReference type="Pfam" id="PF13365">
    <property type="entry name" value="Trypsin_2"/>
    <property type="match status" value="1"/>
</dbReference>
<feature type="non-terminal residue" evidence="3">
    <location>
        <position position="1"/>
    </location>
</feature>
<name>A0A5J9WSW6_9POAL</name>
<keyword evidence="4" id="KW-1185">Reference proteome</keyword>
<dbReference type="InterPro" id="IPR036034">
    <property type="entry name" value="PDZ_sf"/>
</dbReference>
<evidence type="ECO:0000313" key="4">
    <source>
        <dbReference type="Proteomes" id="UP000324897"/>
    </source>
</evidence>
<accession>A0A5J9WSW6</accession>
<feature type="region of interest" description="Disordered" evidence="1">
    <location>
        <begin position="170"/>
        <end position="204"/>
    </location>
</feature>
<evidence type="ECO:0000256" key="1">
    <source>
        <dbReference type="SAM" id="MobiDB-lite"/>
    </source>
</evidence>
<dbReference type="SUPFAM" id="SSF50494">
    <property type="entry name" value="Trypsin-like serine proteases"/>
    <property type="match status" value="1"/>
</dbReference>